<keyword evidence="2" id="KW-1185">Reference proteome</keyword>
<proteinExistence type="predicted"/>
<dbReference type="RefSeq" id="WP_317042810.1">
    <property type="nucleotide sequence ID" value="NZ_FQUQ01000004.1"/>
</dbReference>
<sequence length="136" mass="15201">MLCILQVTSFRLTLAIDMQGRSASYQSTGNFRSAGTDVLTLSENLIGKEVDIYVAVVAKDRCSQSESQYLGRLKLLGLEPVLKEAAATAEAIPERAVDEFHSIYRDEMKRPTEKDDVTVNIRAFANPLYDKEILKE</sequence>
<name>A0A1M5HRQ7_9SPHI</name>
<organism evidence="1 2">
    <name type="scientific">Pedobacter caeni</name>
    <dbReference type="NCBI Taxonomy" id="288992"/>
    <lineage>
        <taxon>Bacteria</taxon>
        <taxon>Pseudomonadati</taxon>
        <taxon>Bacteroidota</taxon>
        <taxon>Sphingobacteriia</taxon>
        <taxon>Sphingobacteriales</taxon>
        <taxon>Sphingobacteriaceae</taxon>
        <taxon>Pedobacter</taxon>
    </lineage>
</organism>
<evidence type="ECO:0000313" key="2">
    <source>
        <dbReference type="Proteomes" id="UP000184287"/>
    </source>
</evidence>
<evidence type="ECO:0000313" key="1">
    <source>
        <dbReference type="EMBL" id="SHG18651.1"/>
    </source>
</evidence>
<reference evidence="2" key="1">
    <citation type="submission" date="2016-11" db="EMBL/GenBank/DDBJ databases">
        <authorList>
            <person name="Varghese N."/>
            <person name="Submissions S."/>
        </authorList>
    </citation>
    <scope>NUCLEOTIDE SEQUENCE [LARGE SCALE GENOMIC DNA]</scope>
    <source>
        <strain evidence="2">DSM 16990</strain>
    </source>
</reference>
<dbReference type="EMBL" id="FQUQ01000004">
    <property type="protein sequence ID" value="SHG18651.1"/>
    <property type="molecule type" value="Genomic_DNA"/>
</dbReference>
<dbReference type="Proteomes" id="UP000184287">
    <property type="component" value="Unassembled WGS sequence"/>
</dbReference>
<dbReference type="AlphaFoldDB" id="A0A1M5HRQ7"/>
<gene>
    <name evidence="1" type="ORF">SAMN04488522_104783</name>
</gene>
<protein>
    <submittedName>
        <fullName evidence="1">Uncharacterized protein</fullName>
    </submittedName>
</protein>
<accession>A0A1M5HRQ7</accession>
<dbReference type="STRING" id="288992.SAMN04488522_104783"/>